<evidence type="ECO:0000313" key="5">
    <source>
        <dbReference type="EMBL" id="QGZ35913.1"/>
    </source>
</evidence>
<name>A0A857CA59_9HYPH</name>
<gene>
    <name evidence="5" type="ORF">GH266_16305</name>
</gene>
<dbReference type="GO" id="GO:0016020">
    <property type="term" value="C:membrane"/>
    <property type="evidence" value="ECO:0007669"/>
    <property type="project" value="UniProtKB-UniRule"/>
</dbReference>
<dbReference type="OrthoDB" id="9814202at2"/>
<dbReference type="Pfam" id="PF03707">
    <property type="entry name" value="MHYT"/>
    <property type="match status" value="2"/>
</dbReference>
<dbReference type="InterPro" id="IPR043128">
    <property type="entry name" value="Rev_trsase/Diguanyl_cyclase"/>
</dbReference>
<evidence type="ECO:0000256" key="1">
    <source>
        <dbReference type="PROSITE-ProRule" id="PRU00244"/>
    </source>
</evidence>
<evidence type="ECO:0000259" key="3">
    <source>
        <dbReference type="PROSITE" id="PS50887"/>
    </source>
</evidence>
<organism evidence="5 6">
    <name type="scientific">Stappia indica</name>
    <dbReference type="NCBI Taxonomy" id="538381"/>
    <lineage>
        <taxon>Bacteria</taxon>
        <taxon>Pseudomonadati</taxon>
        <taxon>Pseudomonadota</taxon>
        <taxon>Alphaproteobacteria</taxon>
        <taxon>Hyphomicrobiales</taxon>
        <taxon>Stappiaceae</taxon>
        <taxon>Stappia</taxon>
    </lineage>
</organism>
<proteinExistence type="predicted"/>
<feature type="transmembrane region" description="Helical" evidence="1">
    <location>
        <begin position="146"/>
        <end position="165"/>
    </location>
</feature>
<dbReference type="CDD" id="cd01949">
    <property type="entry name" value="GGDEF"/>
    <property type="match status" value="1"/>
</dbReference>
<sequence>MLDVIACITIDHNPALVALAAGMCVVGAWISFRLFQRARDTEGWTRAGWLFLNGMATGSSIWCTHFIAMLAYETQAEVYFNATLTILSLFLAIVGSALGFALACSGLFRFAPEAGGIVIGASVASMHYLGMAGYRVEGIINWNRDYVVASVIASLVFGALALNRFMRPTTRWCRHGAMTALVLGIVLLHFTGMTAMTVTPLRPLFSPNVDQFWALALAVAGVGSMVIGMGVVTALLDLKTRSTADADLQRISDFDPLTGLGNRSLFSRRLDEECVWADSNDSRLCLVLVNLDDFRAINDLRGHTAGDALLAALGARIQNGLKDGEVAMRIGGDEFAVMRRLSASEKVDGFLERLDALFRRPLKASGMVLPCASGMGVAIYPDHGLSASDLLANAGLALARAKIDTIERTCFCDSVMDQAERRRRELSVALRGAVERGEFSLFFQPQMDLETGAFSGAEALVRWTHPEYGSVSPAVFIPIAEENGQIIPIGDWVLEQSCRQAVTWARPVKVAVNLSAIQLRQRGLPERIGEVLRETGLDPARLEIEVTESSFMADLDLSLQMLREIQALGVSVALDDFGTGYSALASLRVYPFNRIKLDRGFTSDLAVSGEARAIVHSVLMLGQSLGTPVLAEGVETDEQLAFLRAAGCRAIQGFLYSRPVPAGDLQRLMLAPPAPGLLGAARRIVPDSLPQVANG</sequence>
<dbReference type="Gene3D" id="3.30.70.270">
    <property type="match status" value="1"/>
</dbReference>
<dbReference type="Gene3D" id="3.20.20.450">
    <property type="entry name" value="EAL domain"/>
    <property type="match status" value="1"/>
</dbReference>
<dbReference type="InterPro" id="IPR000160">
    <property type="entry name" value="GGDEF_dom"/>
</dbReference>
<dbReference type="PANTHER" id="PTHR44757">
    <property type="entry name" value="DIGUANYLATE CYCLASE DGCP"/>
    <property type="match status" value="1"/>
</dbReference>
<dbReference type="RefSeq" id="WP_158194768.1">
    <property type="nucleotide sequence ID" value="NZ_CP046908.1"/>
</dbReference>
<dbReference type="PANTHER" id="PTHR44757:SF2">
    <property type="entry name" value="BIOFILM ARCHITECTURE MAINTENANCE PROTEIN MBAA"/>
    <property type="match status" value="1"/>
</dbReference>
<dbReference type="SUPFAM" id="SSF141868">
    <property type="entry name" value="EAL domain-like"/>
    <property type="match status" value="1"/>
</dbReference>
<keyword evidence="1" id="KW-0472">Membrane</keyword>
<evidence type="ECO:0000259" key="4">
    <source>
        <dbReference type="PROSITE" id="PS50924"/>
    </source>
</evidence>
<feature type="transmembrane region" description="Helical" evidence="1">
    <location>
        <begin position="78"/>
        <end position="102"/>
    </location>
</feature>
<feature type="transmembrane region" description="Helical" evidence="1">
    <location>
        <begin position="177"/>
        <end position="200"/>
    </location>
</feature>
<dbReference type="PROSITE" id="PS50883">
    <property type="entry name" value="EAL"/>
    <property type="match status" value="1"/>
</dbReference>
<reference evidence="5 6" key="1">
    <citation type="submission" date="2019-12" db="EMBL/GenBank/DDBJ databases">
        <title>The genome of Stappia indica PHM037.</title>
        <authorList>
            <person name="Kacar D."/>
            <person name="Galan B."/>
            <person name="Canedo L."/>
            <person name="Rodriguez P."/>
            <person name="de la Calle F."/>
            <person name="Garcia J.L."/>
        </authorList>
    </citation>
    <scope>NUCLEOTIDE SEQUENCE [LARGE SCALE GENOMIC DNA]</scope>
    <source>
        <strain evidence="5 6">PHM037</strain>
    </source>
</reference>
<dbReference type="InterPro" id="IPR001633">
    <property type="entry name" value="EAL_dom"/>
</dbReference>
<feature type="domain" description="EAL" evidence="2">
    <location>
        <begin position="423"/>
        <end position="673"/>
    </location>
</feature>
<dbReference type="SMART" id="SM00267">
    <property type="entry name" value="GGDEF"/>
    <property type="match status" value="1"/>
</dbReference>
<feature type="domain" description="GGDEF" evidence="3">
    <location>
        <begin position="282"/>
        <end position="414"/>
    </location>
</feature>
<dbReference type="EMBL" id="CP046908">
    <property type="protein sequence ID" value="QGZ35913.1"/>
    <property type="molecule type" value="Genomic_DNA"/>
</dbReference>
<dbReference type="InterPro" id="IPR005330">
    <property type="entry name" value="MHYT_dom"/>
</dbReference>
<evidence type="ECO:0000259" key="2">
    <source>
        <dbReference type="PROSITE" id="PS50883"/>
    </source>
</evidence>
<dbReference type="InterPro" id="IPR029787">
    <property type="entry name" value="Nucleotide_cyclase"/>
</dbReference>
<dbReference type="InterPro" id="IPR035919">
    <property type="entry name" value="EAL_sf"/>
</dbReference>
<feature type="transmembrane region" description="Helical" evidence="1">
    <location>
        <begin position="15"/>
        <end position="35"/>
    </location>
</feature>
<keyword evidence="1" id="KW-0812">Transmembrane</keyword>
<evidence type="ECO:0000313" key="6">
    <source>
        <dbReference type="Proteomes" id="UP000435648"/>
    </source>
</evidence>
<dbReference type="SMART" id="SM00052">
    <property type="entry name" value="EAL"/>
    <property type="match status" value="1"/>
</dbReference>
<dbReference type="SUPFAM" id="SSF55073">
    <property type="entry name" value="Nucleotide cyclase"/>
    <property type="match status" value="1"/>
</dbReference>
<dbReference type="PROSITE" id="PS50924">
    <property type="entry name" value="MHYT"/>
    <property type="match status" value="1"/>
</dbReference>
<keyword evidence="1" id="KW-1133">Transmembrane helix</keyword>
<feature type="domain" description="MHYT" evidence="4">
    <location>
        <begin position="12"/>
        <end position="199"/>
    </location>
</feature>
<dbReference type="AlphaFoldDB" id="A0A857CA59"/>
<feature type="transmembrane region" description="Helical" evidence="1">
    <location>
        <begin position="114"/>
        <end position="134"/>
    </location>
</feature>
<dbReference type="NCBIfam" id="TIGR00254">
    <property type="entry name" value="GGDEF"/>
    <property type="match status" value="1"/>
</dbReference>
<dbReference type="CDD" id="cd01948">
    <property type="entry name" value="EAL"/>
    <property type="match status" value="1"/>
</dbReference>
<dbReference type="Pfam" id="PF00563">
    <property type="entry name" value="EAL"/>
    <property type="match status" value="1"/>
</dbReference>
<dbReference type="PROSITE" id="PS50887">
    <property type="entry name" value="GGDEF"/>
    <property type="match status" value="1"/>
</dbReference>
<dbReference type="Pfam" id="PF00990">
    <property type="entry name" value="GGDEF"/>
    <property type="match status" value="1"/>
</dbReference>
<feature type="transmembrane region" description="Helical" evidence="1">
    <location>
        <begin position="212"/>
        <end position="236"/>
    </location>
</feature>
<feature type="transmembrane region" description="Helical" evidence="1">
    <location>
        <begin position="47"/>
        <end position="72"/>
    </location>
</feature>
<accession>A0A857CA59</accession>
<protein>
    <submittedName>
        <fullName evidence="5">EAL domain-containing protein</fullName>
    </submittedName>
</protein>
<dbReference type="Proteomes" id="UP000435648">
    <property type="component" value="Chromosome"/>
</dbReference>
<dbReference type="InterPro" id="IPR052155">
    <property type="entry name" value="Biofilm_reg_signaling"/>
</dbReference>
<dbReference type="KEGG" id="siw:GH266_16305"/>